<name>A0AAD4YG98_OVIAM</name>
<dbReference type="EMBL" id="JAKZEL010000002">
    <property type="protein sequence ID" value="KAI4546969.1"/>
    <property type="molecule type" value="Genomic_DNA"/>
</dbReference>
<sequence length="129" mass="13778">MGRPGLRGRRCPGRLSLRPAPACLVSGKTPPPNLRSLEVGGSRETRERAKPVEAPESAGAEVAFELPTPDGAGILPSDPCCVPKAFYCPLLCPEWGARALRLKKCPRNLVKPRAFRGHDDSPSLQEAAA</sequence>
<gene>
    <name evidence="2" type="ORF">MG293_003524</name>
</gene>
<feature type="compositionally biased region" description="Basic and acidic residues" evidence="1">
    <location>
        <begin position="41"/>
        <end position="53"/>
    </location>
</feature>
<dbReference type="AlphaFoldDB" id="A0AAD4YG98"/>
<protein>
    <submittedName>
        <fullName evidence="2">Uncharacterized protein</fullName>
    </submittedName>
</protein>
<evidence type="ECO:0000256" key="1">
    <source>
        <dbReference type="SAM" id="MobiDB-lite"/>
    </source>
</evidence>
<evidence type="ECO:0000313" key="3">
    <source>
        <dbReference type="Proteomes" id="UP001214576"/>
    </source>
</evidence>
<keyword evidence="3" id="KW-1185">Reference proteome</keyword>
<feature type="region of interest" description="Disordered" evidence="1">
    <location>
        <begin position="22"/>
        <end position="61"/>
    </location>
</feature>
<reference evidence="2" key="1">
    <citation type="submission" date="2022-03" db="EMBL/GenBank/DDBJ databases">
        <title>Genomic analyses of argali, domestic sheep and their hybrids provide insights into chromosomal evolution, heterosis and genetic basis of agronomic traits.</title>
        <authorList>
            <person name="Li M."/>
        </authorList>
    </citation>
    <scope>NUCLEOTIDE SEQUENCE</scope>
    <source>
        <strain evidence="2">CAU-MHL-2022a</strain>
        <tissue evidence="2">Skin</tissue>
    </source>
</reference>
<organism evidence="2 3">
    <name type="scientific">Ovis ammon polii</name>
    <dbReference type="NCBI Taxonomy" id="230172"/>
    <lineage>
        <taxon>Eukaryota</taxon>
        <taxon>Metazoa</taxon>
        <taxon>Chordata</taxon>
        <taxon>Craniata</taxon>
        <taxon>Vertebrata</taxon>
        <taxon>Euteleostomi</taxon>
        <taxon>Mammalia</taxon>
        <taxon>Eutheria</taxon>
        <taxon>Laurasiatheria</taxon>
        <taxon>Artiodactyla</taxon>
        <taxon>Ruminantia</taxon>
        <taxon>Pecora</taxon>
        <taxon>Bovidae</taxon>
        <taxon>Caprinae</taxon>
        <taxon>Ovis</taxon>
    </lineage>
</organism>
<comment type="caution">
    <text evidence="2">The sequence shown here is derived from an EMBL/GenBank/DDBJ whole genome shotgun (WGS) entry which is preliminary data.</text>
</comment>
<evidence type="ECO:0000313" key="2">
    <source>
        <dbReference type="EMBL" id="KAI4546969.1"/>
    </source>
</evidence>
<accession>A0AAD4YG98</accession>
<dbReference type="Proteomes" id="UP001214576">
    <property type="component" value="Unassembled WGS sequence"/>
</dbReference>
<proteinExistence type="predicted"/>